<evidence type="ECO:0000256" key="16">
    <source>
        <dbReference type="PIRSR" id="PIRSR634016-4"/>
    </source>
</evidence>
<dbReference type="AlphaFoldDB" id="A0A7I8XQS8"/>
<comment type="similarity">
    <text evidence="2 17">Belongs to the peptidase M1 family.</text>
</comment>
<dbReference type="InterPro" id="IPR045357">
    <property type="entry name" value="Aminopeptidase_N-like_N"/>
</dbReference>
<dbReference type="PRINTS" id="PR00756">
    <property type="entry name" value="ALADIPTASE"/>
</dbReference>
<evidence type="ECO:0000256" key="8">
    <source>
        <dbReference type="ARBA" id="ARBA00022833"/>
    </source>
</evidence>
<evidence type="ECO:0000256" key="6">
    <source>
        <dbReference type="ARBA" id="ARBA00022723"/>
    </source>
</evidence>
<keyword evidence="11 17" id="KW-0482">Metalloprotease</keyword>
<dbReference type="EMBL" id="CAJFCV020000001">
    <property type="protein sequence ID" value="CAG9088689.1"/>
    <property type="molecule type" value="Genomic_DNA"/>
</dbReference>
<dbReference type="GO" id="GO:0006508">
    <property type="term" value="P:proteolysis"/>
    <property type="evidence" value="ECO:0007669"/>
    <property type="project" value="UniProtKB-KW"/>
</dbReference>
<dbReference type="SUPFAM" id="SSF55486">
    <property type="entry name" value="Metalloproteases ('zincins'), catalytic domain"/>
    <property type="match status" value="1"/>
</dbReference>
<evidence type="ECO:0000256" key="14">
    <source>
        <dbReference type="PIRSR" id="PIRSR634016-1"/>
    </source>
</evidence>
<dbReference type="GO" id="GO:0043171">
    <property type="term" value="P:peptide catabolic process"/>
    <property type="evidence" value="ECO:0007669"/>
    <property type="project" value="TreeGrafter"/>
</dbReference>
<dbReference type="GO" id="GO:0008270">
    <property type="term" value="F:zinc ion binding"/>
    <property type="evidence" value="ECO:0007669"/>
    <property type="project" value="UniProtKB-UniRule"/>
</dbReference>
<keyword evidence="10 17" id="KW-1133">Transmembrane helix</keyword>
<evidence type="ECO:0000256" key="18">
    <source>
        <dbReference type="SAM" id="MobiDB-lite"/>
    </source>
</evidence>
<evidence type="ECO:0000256" key="3">
    <source>
        <dbReference type="ARBA" id="ARBA00022438"/>
    </source>
</evidence>
<evidence type="ECO:0000256" key="7">
    <source>
        <dbReference type="ARBA" id="ARBA00022801"/>
    </source>
</evidence>
<evidence type="ECO:0000256" key="4">
    <source>
        <dbReference type="ARBA" id="ARBA00022670"/>
    </source>
</evidence>
<keyword evidence="13" id="KW-0325">Glycoprotein</keyword>
<dbReference type="GO" id="GO:0042277">
    <property type="term" value="F:peptide binding"/>
    <property type="evidence" value="ECO:0007669"/>
    <property type="project" value="TreeGrafter"/>
</dbReference>
<evidence type="ECO:0000256" key="5">
    <source>
        <dbReference type="ARBA" id="ARBA00022692"/>
    </source>
</evidence>
<dbReference type="InterPro" id="IPR042097">
    <property type="entry name" value="Aminopeptidase_N-like_N_sf"/>
</dbReference>
<evidence type="ECO:0000256" key="9">
    <source>
        <dbReference type="ARBA" id="ARBA00022968"/>
    </source>
</evidence>
<dbReference type="Proteomes" id="UP000659654">
    <property type="component" value="Unassembled WGS sequence"/>
</dbReference>
<dbReference type="Gene3D" id="1.10.390.10">
    <property type="entry name" value="Neutral Protease Domain 2"/>
    <property type="match status" value="1"/>
</dbReference>
<dbReference type="GO" id="GO:0005615">
    <property type="term" value="C:extracellular space"/>
    <property type="evidence" value="ECO:0007669"/>
    <property type="project" value="TreeGrafter"/>
</dbReference>
<feature type="binding site" evidence="15">
    <location>
        <position position="426"/>
    </location>
    <ligand>
        <name>Zn(2+)</name>
        <dbReference type="ChEBI" id="CHEBI:29105"/>
        <note>catalytic</note>
    </ligand>
</feature>
<name>A0A7I8XQS8_BURXY</name>
<feature type="domain" description="Peptidase M1 membrane alanine aminopeptidase" evidence="19">
    <location>
        <begin position="350"/>
        <end position="573"/>
    </location>
</feature>
<evidence type="ECO:0000256" key="10">
    <source>
        <dbReference type="ARBA" id="ARBA00022989"/>
    </source>
</evidence>
<feature type="transmembrane region" description="Helical" evidence="17">
    <location>
        <begin position="54"/>
        <end position="79"/>
    </location>
</feature>
<dbReference type="InterPro" id="IPR034016">
    <property type="entry name" value="M1_APN-typ"/>
</dbReference>
<keyword evidence="3 17" id="KW-0031">Aminopeptidase</keyword>
<dbReference type="EC" id="3.4.11.-" evidence="17"/>
<evidence type="ECO:0000256" key="13">
    <source>
        <dbReference type="ARBA" id="ARBA00023180"/>
    </source>
</evidence>
<evidence type="ECO:0000256" key="15">
    <source>
        <dbReference type="PIRSR" id="PIRSR634016-3"/>
    </source>
</evidence>
<keyword evidence="4 17" id="KW-0645">Protease</keyword>
<evidence type="ECO:0000256" key="12">
    <source>
        <dbReference type="ARBA" id="ARBA00023136"/>
    </source>
</evidence>
<dbReference type="Pfam" id="PF11838">
    <property type="entry name" value="ERAP1_C"/>
    <property type="match status" value="1"/>
</dbReference>
<evidence type="ECO:0000259" key="20">
    <source>
        <dbReference type="Pfam" id="PF11838"/>
    </source>
</evidence>
<feature type="binding site" evidence="15">
    <location>
        <position position="445"/>
    </location>
    <ligand>
        <name>Zn(2+)</name>
        <dbReference type="ChEBI" id="CHEBI:29105"/>
        <note>catalytic</note>
    </ligand>
</feature>
<dbReference type="Gene3D" id="1.25.50.20">
    <property type="match status" value="1"/>
</dbReference>
<dbReference type="GO" id="GO:0005737">
    <property type="term" value="C:cytoplasm"/>
    <property type="evidence" value="ECO:0007669"/>
    <property type="project" value="TreeGrafter"/>
</dbReference>
<dbReference type="CDD" id="cd09601">
    <property type="entry name" value="M1_APN-Q_like"/>
    <property type="match status" value="1"/>
</dbReference>
<dbReference type="PANTHER" id="PTHR11533:SF299">
    <property type="entry name" value="AMINOPEPTIDASE"/>
    <property type="match status" value="1"/>
</dbReference>
<dbReference type="SUPFAM" id="SSF63737">
    <property type="entry name" value="Leukotriene A4 hydrolase N-terminal domain"/>
    <property type="match status" value="1"/>
</dbReference>
<feature type="active site" description="Proton acceptor" evidence="14">
    <location>
        <position position="423"/>
    </location>
</feature>
<dbReference type="EMBL" id="CAJFDI010000001">
    <property type="protein sequence ID" value="CAD5211599.1"/>
    <property type="molecule type" value="Genomic_DNA"/>
</dbReference>
<evidence type="ECO:0000313" key="23">
    <source>
        <dbReference type="Proteomes" id="UP000659654"/>
    </source>
</evidence>
<dbReference type="Gene3D" id="2.60.40.1910">
    <property type="match status" value="1"/>
</dbReference>
<dbReference type="Proteomes" id="UP000582659">
    <property type="component" value="Unassembled WGS sequence"/>
</dbReference>
<sequence length="995" mass="115298">MSSPTSHLLYDEANGFGENTEPPKWGSAHSIRLKRPDRPNPEARPSPRPLCTQICRICLLFTLLVILVLLGSLVGIYVFHTYIGHCDFFEQLNSSPLPPTLEQEINDDCGQIYPWRQLRLPQAVRPVFYKLFMHPNLTDLIFTGQVDIDMEVVNQTGLIVIHQSELKIKSYALYVQGQKINARLMICDRLQQWAFLPSIKLDKGEKIKMVVQFSGEIQKNYMQGLYVNRHTDHIKGFEKRSAVTQFEPTNARRVFPCFDEPEFKAIFDVSIVREKHHIARANTHLIRTQDYGVDLEIDHFAPSLKMSTYILAFAVLDDFQKERMMTMTTKKPIEVNLFSNVPDIENQAIFGLETTVRALSYFENYFNISFPLQKTDLLALDDFAEGAMENWGLVTFRDNMLLYDPKKSPEKSKEVIALVVCHEIAHQWFGNYVTMKWWNDLWLNEGFANYMEFLCVDALHPDWSMMTTYFLDNHLYSTQMDGFHTSHSISTEVEDPSQITSLFDAISYNKGSAVLKMVSALTGPYAFQRALQQYLNAFAYKNAEGVDLWNIVQQHADLNANGNLTINKLAADWTTQVGYPFIRVSLNVDGTKMLIHNQSRFLYLEEERYPNVTEKWSIPIMYRSSSVSVPRLTWFFDEPVMVDLGTVRSNWVVANADANGFYRVLYTEEIYKEFAKQLRRDHTGIATVDRAVIINDAFAFVKAGYLKLDVAFDLVSYVEAGTELDRVPWIVILQNLRCIEYLIDDNYKLLTSYQQFERHLILRTYEEIGWEKPEDHTAKMFQPELLHTACRLEISNCTKEAQNRFYQWVADRNSVSVDLQPLVLEEGIRHGTMNDWENLLNEYLKSKTPAERNTMLIALTATQDVQNVVRLLNMAFDGETIRPNFLPRVFGALVQNRAAAHVTWRFIRQHRERLEEILGDATVMFGAALKMVIEGFSTDFDLREVRDSFTKYGMGASQARIHQSLETVRLNIQWRHLNEKALGLWLDKWHLRREE</sequence>
<dbReference type="GO" id="GO:0016020">
    <property type="term" value="C:membrane"/>
    <property type="evidence" value="ECO:0007669"/>
    <property type="project" value="UniProtKB-SubCell"/>
</dbReference>
<dbReference type="Pfam" id="PF01433">
    <property type="entry name" value="Peptidase_M1"/>
    <property type="match status" value="1"/>
</dbReference>
<feature type="binding site" evidence="15">
    <location>
        <position position="422"/>
    </location>
    <ligand>
        <name>Zn(2+)</name>
        <dbReference type="ChEBI" id="CHEBI:29105"/>
        <note>catalytic</note>
    </ligand>
</feature>
<dbReference type="InterPro" id="IPR027268">
    <property type="entry name" value="Peptidase_M4/M1_CTD_sf"/>
</dbReference>
<feature type="region of interest" description="Disordered" evidence="18">
    <location>
        <begin position="1"/>
        <end position="47"/>
    </location>
</feature>
<keyword evidence="23" id="KW-1185">Reference proteome</keyword>
<feature type="site" description="Transition state stabilizer" evidence="16">
    <location>
        <position position="508"/>
    </location>
</feature>
<dbReference type="SMR" id="A0A7I8XQS8"/>
<dbReference type="PANTHER" id="PTHR11533">
    <property type="entry name" value="PROTEASE M1 ZINC METALLOPROTEASE"/>
    <property type="match status" value="1"/>
</dbReference>
<dbReference type="Gene3D" id="2.60.40.1730">
    <property type="entry name" value="tricorn interacting facor f3 domain"/>
    <property type="match status" value="1"/>
</dbReference>
<feature type="domain" description="Aminopeptidase N-like N-terminal" evidence="21">
    <location>
        <begin position="126"/>
        <end position="310"/>
    </location>
</feature>
<comment type="cofactor">
    <cofactor evidence="15 17">
        <name>Zn(2+)</name>
        <dbReference type="ChEBI" id="CHEBI:29105"/>
    </cofactor>
    <text evidence="15 17">Binds 1 zinc ion per subunit.</text>
</comment>
<evidence type="ECO:0000259" key="19">
    <source>
        <dbReference type="Pfam" id="PF01433"/>
    </source>
</evidence>
<evidence type="ECO:0000256" key="11">
    <source>
        <dbReference type="ARBA" id="ARBA00023049"/>
    </source>
</evidence>
<accession>A0A7I8XQS8</accession>
<dbReference type="InterPro" id="IPR050344">
    <property type="entry name" value="Peptidase_M1_aminopeptidases"/>
</dbReference>
<gene>
    <name evidence="22" type="ORF">BXYJ_LOCUS2509</name>
</gene>
<keyword evidence="9" id="KW-0735">Signal-anchor</keyword>
<dbReference type="FunFam" id="1.10.390.10:FF:000006">
    <property type="entry name" value="Puromycin-sensitive aminopeptidase"/>
    <property type="match status" value="1"/>
</dbReference>
<organism evidence="22 23">
    <name type="scientific">Bursaphelenchus xylophilus</name>
    <name type="common">Pinewood nematode worm</name>
    <name type="synonym">Aphelenchoides xylophilus</name>
    <dbReference type="NCBI Taxonomy" id="6326"/>
    <lineage>
        <taxon>Eukaryota</taxon>
        <taxon>Metazoa</taxon>
        <taxon>Ecdysozoa</taxon>
        <taxon>Nematoda</taxon>
        <taxon>Chromadorea</taxon>
        <taxon>Rhabditida</taxon>
        <taxon>Tylenchina</taxon>
        <taxon>Tylenchomorpha</taxon>
        <taxon>Aphelenchoidea</taxon>
        <taxon>Aphelenchoididae</taxon>
        <taxon>Bursaphelenchus</taxon>
    </lineage>
</organism>
<keyword evidence="8 15" id="KW-0862">Zinc</keyword>
<evidence type="ECO:0000256" key="1">
    <source>
        <dbReference type="ARBA" id="ARBA00004606"/>
    </source>
</evidence>
<keyword evidence="7 17" id="KW-0378">Hydrolase</keyword>
<comment type="subcellular location">
    <subcellularLocation>
        <location evidence="1">Membrane</location>
        <topology evidence="1">Single-pass type II membrane protein</topology>
    </subcellularLocation>
</comment>
<reference evidence="22" key="1">
    <citation type="submission" date="2020-09" db="EMBL/GenBank/DDBJ databases">
        <authorList>
            <person name="Kikuchi T."/>
        </authorList>
    </citation>
    <scope>NUCLEOTIDE SEQUENCE</scope>
    <source>
        <strain evidence="22">Ka4C1</strain>
    </source>
</reference>
<evidence type="ECO:0000256" key="2">
    <source>
        <dbReference type="ARBA" id="ARBA00010136"/>
    </source>
</evidence>
<proteinExistence type="inferred from homology"/>
<dbReference type="InterPro" id="IPR024571">
    <property type="entry name" value="ERAP1-like_C_dom"/>
</dbReference>
<keyword evidence="6 15" id="KW-0479">Metal-binding</keyword>
<comment type="caution">
    <text evidence="22">The sequence shown here is derived from an EMBL/GenBank/DDBJ whole genome shotgun (WGS) entry which is preliminary data.</text>
</comment>
<protein>
    <recommendedName>
        <fullName evidence="17">Aminopeptidase</fullName>
        <ecNumber evidence="17">3.4.11.-</ecNumber>
    </recommendedName>
</protein>
<feature type="domain" description="ERAP1-like C-terminal" evidence="20">
    <location>
        <begin position="651"/>
        <end position="969"/>
    </location>
</feature>
<keyword evidence="5 17" id="KW-0812">Transmembrane</keyword>
<evidence type="ECO:0000259" key="21">
    <source>
        <dbReference type="Pfam" id="PF17900"/>
    </source>
</evidence>
<dbReference type="FunFam" id="2.60.40.1730:FF:000001">
    <property type="entry name" value="Leucyl-cystinyl aminopeptidase"/>
    <property type="match status" value="1"/>
</dbReference>
<keyword evidence="12 17" id="KW-0472">Membrane</keyword>
<dbReference type="InterPro" id="IPR014782">
    <property type="entry name" value="Peptidase_M1_dom"/>
</dbReference>
<dbReference type="Pfam" id="PF17900">
    <property type="entry name" value="Peptidase_M1_N"/>
    <property type="match status" value="1"/>
</dbReference>
<evidence type="ECO:0000313" key="22">
    <source>
        <dbReference type="EMBL" id="CAD5211599.1"/>
    </source>
</evidence>
<dbReference type="InterPro" id="IPR001930">
    <property type="entry name" value="Peptidase_M1"/>
</dbReference>
<dbReference type="OrthoDB" id="6750768at2759"/>
<evidence type="ECO:0000256" key="17">
    <source>
        <dbReference type="RuleBase" id="RU364040"/>
    </source>
</evidence>
<dbReference type="GO" id="GO:0070006">
    <property type="term" value="F:metalloaminopeptidase activity"/>
    <property type="evidence" value="ECO:0007669"/>
    <property type="project" value="TreeGrafter"/>
</dbReference>